<keyword evidence="1" id="KW-0812">Transmembrane</keyword>
<accession>A0ABW3MBV5</accession>
<feature type="transmembrane region" description="Helical" evidence="1">
    <location>
        <begin position="319"/>
        <end position="336"/>
    </location>
</feature>
<evidence type="ECO:0000313" key="3">
    <source>
        <dbReference type="Proteomes" id="UP001597045"/>
    </source>
</evidence>
<feature type="transmembrane region" description="Helical" evidence="1">
    <location>
        <begin position="232"/>
        <end position="258"/>
    </location>
</feature>
<feature type="transmembrane region" description="Helical" evidence="1">
    <location>
        <begin position="163"/>
        <end position="182"/>
    </location>
</feature>
<keyword evidence="1" id="KW-0472">Membrane</keyword>
<feature type="transmembrane region" description="Helical" evidence="1">
    <location>
        <begin position="139"/>
        <end position="156"/>
    </location>
</feature>
<feature type="transmembrane region" description="Helical" evidence="1">
    <location>
        <begin position="202"/>
        <end position="220"/>
    </location>
</feature>
<sequence length="383" mass="41360">MTTNITIGVSHDYSTSDVGAVPLTQRRSLYHFTALWITLAAGFTYLFLGFQYHDYGYSLWRAVGAGAVGAVAYLIYALPAAYLGSRTGLTHALLTRSIFGKVGSVVVSLILIGVAAGWTAFAFNLLATLYDGLFSWDNVVLISIVLAIVGVTNNVFGFGGIAAFARYLVAPLMILWMLYLVIKGLTSIPAATLATGTGTGDNLPFLSGVGLAIGAVMWGNEPDTWRYGKPKFFWPTLPLVIAFAIGLVLFVAGGWMIAQLSGAGQYDFGPGFRYAVEYSLFGVLWLGAVVATVLQIAINDGNYYEMINAGQNLFGWKRIYTCLLMAGVAAVFAWWFPHLENGFFSIAGWTSIALPSATVVMCVDRFVLPRISGVTRPEAVPRW</sequence>
<dbReference type="Proteomes" id="UP001597045">
    <property type="component" value="Unassembled WGS sequence"/>
</dbReference>
<dbReference type="PANTHER" id="PTHR30569">
    <property type="entry name" value="CYTOSINE TRANSPORTER CODB"/>
    <property type="match status" value="1"/>
</dbReference>
<organism evidence="2 3">
    <name type="scientific">Kibdelosporangium lantanae</name>
    <dbReference type="NCBI Taxonomy" id="1497396"/>
    <lineage>
        <taxon>Bacteria</taxon>
        <taxon>Bacillati</taxon>
        <taxon>Actinomycetota</taxon>
        <taxon>Actinomycetes</taxon>
        <taxon>Pseudonocardiales</taxon>
        <taxon>Pseudonocardiaceae</taxon>
        <taxon>Kibdelosporangium</taxon>
    </lineage>
</organism>
<protein>
    <recommendedName>
        <fullName evidence="4">Purine-cytosine permease</fullName>
    </recommendedName>
</protein>
<feature type="transmembrane region" description="Helical" evidence="1">
    <location>
        <begin position="29"/>
        <end position="50"/>
    </location>
</feature>
<dbReference type="InterPro" id="IPR030191">
    <property type="entry name" value="CodB"/>
</dbReference>
<keyword evidence="3" id="KW-1185">Reference proteome</keyword>
<reference evidence="3" key="1">
    <citation type="journal article" date="2019" name="Int. J. Syst. Evol. Microbiol.">
        <title>The Global Catalogue of Microorganisms (GCM) 10K type strain sequencing project: providing services to taxonomists for standard genome sequencing and annotation.</title>
        <authorList>
            <consortium name="The Broad Institute Genomics Platform"/>
            <consortium name="The Broad Institute Genome Sequencing Center for Infectious Disease"/>
            <person name="Wu L."/>
            <person name="Ma J."/>
        </authorList>
    </citation>
    <scope>NUCLEOTIDE SEQUENCE [LARGE SCALE GENOMIC DNA]</scope>
    <source>
        <strain evidence="3">JCM 31486</strain>
    </source>
</reference>
<dbReference type="EMBL" id="JBHTIS010001414">
    <property type="protein sequence ID" value="MFD1048123.1"/>
    <property type="molecule type" value="Genomic_DNA"/>
</dbReference>
<feature type="transmembrane region" description="Helical" evidence="1">
    <location>
        <begin position="105"/>
        <end position="127"/>
    </location>
</feature>
<evidence type="ECO:0000313" key="2">
    <source>
        <dbReference type="EMBL" id="MFD1048123.1"/>
    </source>
</evidence>
<dbReference type="PANTHER" id="PTHR30569:SF0">
    <property type="entry name" value="CYTOSINE PERMEASE"/>
    <property type="match status" value="1"/>
</dbReference>
<dbReference type="Gene3D" id="1.10.4160.10">
    <property type="entry name" value="Hydantoin permease"/>
    <property type="match status" value="1"/>
</dbReference>
<evidence type="ECO:0000256" key="1">
    <source>
        <dbReference type="SAM" id="Phobius"/>
    </source>
</evidence>
<feature type="transmembrane region" description="Helical" evidence="1">
    <location>
        <begin position="62"/>
        <end position="84"/>
    </location>
</feature>
<keyword evidence="1" id="KW-1133">Transmembrane helix</keyword>
<gene>
    <name evidence="2" type="ORF">ACFQ1S_22565</name>
</gene>
<feature type="transmembrane region" description="Helical" evidence="1">
    <location>
        <begin position="342"/>
        <end position="363"/>
    </location>
</feature>
<name>A0ABW3MBV5_9PSEU</name>
<proteinExistence type="predicted"/>
<feature type="transmembrane region" description="Helical" evidence="1">
    <location>
        <begin position="278"/>
        <end position="298"/>
    </location>
</feature>
<evidence type="ECO:0008006" key="4">
    <source>
        <dbReference type="Google" id="ProtNLM"/>
    </source>
</evidence>
<comment type="caution">
    <text evidence="2">The sequence shown here is derived from an EMBL/GenBank/DDBJ whole genome shotgun (WGS) entry which is preliminary data.</text>
</comment>
<feature type="non-terminal residue" evidence="2">
    <location>
        <position position="383"/>
    </location>
</feature>